<dbReference type="Gene3D" id="3.30.565.10">
    <property type="entry name" value="Histidine kinase-like ATPase, C-terminal domain"/>
    <property type="match status" value="1"/>
</dbReference>
<evidence type="ECO:0000313" key="3">
    <source>
        <dbReference type="EMBL" id="GEK22322.1"/>
    </source>
</evidence>
<dbReference type="CDD" id="cd16936">
    <property type="entry name" value="HATPase_RsbW-like"/>
    <property type="match status" value="1"/>
</dbReference>
<sequence length="138" mass="15031">MYAETAVSPALSAIAPARHWARARLSEVGIDDGRLDLLVLLVSELVTNAVAHADPPVILRVHVDDQRTRVEVTDGVREVPVVRDPPPTALGGRGVMFVDRLASSWGTSEEEGTAAKAVWFELRHDDVVELGRFSTEQP</sequence>
<keyword evidence="1" id="KW-0418">Kinase</keyword>
<dbReference type="PANTHER" id="PTHR35526">
    <property type="entry name" value="ANTI-SIGMA-F FACTOR RSBW-RELATED"/>
    <property type="match status" value="1"/>
</dbReference>
<evidence type="ECO:0000313" key="4">
    <source>
        <dbReference type="Proteomes" id="UP000321118"/>
    </source>
</evidence>
<keyword evidence="1" id="KW-0808">Transferase</keyword>
<dbReference type="EMBL" id="BJUB01000009">
    <property type="protein sequence ID" value="GEK22322.1"/>
    <property type="molecule type" value="Genomic_DNA"/>
</dbReference>
<dbReference type="GO" id="GO:0004674">
    <property type="term" value="F:protein serine/threonine kinase activity"/>
    <property type="evidence" value="ECO:0007669"/>
    <property type="project" value="UniProtKB-KW"/>
</dbReference>
<gene>
    <name evidence="3" type="ORF">CXY01_28420</name>
</gene>
<dbReference type="InterPro" id="IPR050267">
    <property type="entry name" value="Anti-sigma-factor_SerPK"/>
</dbReference>
<dbReference type="OrthoDB" id="4828148at2"/>
<keyword evidence="1" id="KW-0723">Serine/threonine-protein kinase</keyword>
<dbReference type="Pfam" id="PF13581">
    <property type="entry name" value="HATPase_c_2"/>
    <property type="match status" value="1"/>
</dbReference>
<comment type="caution">
    <text evidence="3">The sequence shown here is derived from an EMBL/GenBank/DDBJ whole genome shotgun (WGS) entry which is preliminary data.</text>
</comment>
<dbReference type="Proteomes" id="UP000321118">
    <property type="component" value="Unassembled WGS sequence"/>
</dbReference>
<dbReference type="GO" id="GO:0005524">
    <property type="term" value="F:ATP binding"/>
    <property type="evidence" value="ECO:0007669"/>
    <property type="project" value="UniProtKB-KW"/>
</dbReference>
<proteinExistence type="predicted"/>
<dbReference type="RefSeq" id="WP_146928144.1">
    <property type="nucleotide sequence ID" value="NZ_BJUB01000009.1"/>
</dbReference>
<dbReference type="PANTHER" id="PTHR35526:SF3">
    <property type="entry name" value="ANTI-SIGMA-F FACTOR RSBW"/>
    <property type="match status" value="1"/>
</dbReference>
<keyword evidence="3" id="KW-0067">ATP-binding</keyword>
<accession>A0A510V655</accession>
<keyword evidence="4" id="KW-1185">Reference proteome</keyword>
<protein>
    <submittedName>
        <fullName evidence="3">ATP-binding protein</fullName>
    </submittedName>
</protein>
<organism evidence="3 4">
    <name type="scientific">Cellulomonas xylanilytica</name>
    <dbReference type="NCBI Taxonomy" id="233583"/>
    <lineage>
        <taxon>Bacteria</taxon>
        <taxon>Bacillati</taxon>
        <taxon>Actinomycetota</taxon>
        <taxon>Actinomycetes</taxon>
        <taxon>Micrococcales</taxon>
        <taxon>Cellulomonadaceae</taxon>
        <taxon>Cellulomonas</taxon>
    </lineage>
</organism>
<evidence type="ECO:0000259" key="2">
    <source>
        <dbReference type="Pfam" id="PF13581"/>
    </source>
</evidence>
<dbReference type="SUPFAM" id="SSF55874">
    <property type="entry name" value="ATPase domain of HSP90 chaperone/DNA topoisomerase II/histidine kinase"/>
    <property type="match status" value="1"/>
</dbReference>
<dbReference type="InterPro" id="IPR003594">
    <property type="entry name" value="HATPase_dom"/>
</dbReference>
<evidence type="ECO:0000256" key="1">
    <source>
        <dbReference type="ARBA" id="ARBA00022527"/>
    </source>
</evidence>
<dbReference type="AlphaFoldDB" id="A0A510V655"/>
<name>A0A510V655_9CELL</name>
<reference evidence="3 4" key="1">
    <citation type="submission" date="2019-07" db="EMBL/GenBank/DDBJ databases">
        <title>Whole genome shotgun sequence of Cellulomonas xylanilytica NBRC 101102.</title>
        <authorList>
            <person name="Hosoyama A."/>
            <person name="Uohara A."/>
            <person name="Ohji S."/>
            <person name="Ichikawa N."/>
        </authorList>
    </citation>
    <scope>NUCLEOTIDE SEQUENCE [LARGE SCALE GENOMIC DNA]</scope>
    <source>
        <strain evidence="3 4">NBRC 101102</strain>
    </source>
</reference>
<feature type="domain" description="Histidine kinase/HSP90-like ATPase" evidence="2">
    <location>
        <begin position="9"/>
        <end position="118"/>
    </location>
</feature>
<dbReference type="InterPro" id="IPR036890">
    <property type="entry name" value="HATPase_C_sf"/>
</dbReference>
<keyword evidence="3" id="KW-0547">Nucleotide-binding</keyword>